<dbReference type="STRING" id="51511.ENSCSAVP00000009936"/>
<feature type="compositionally biased region" description="Pro residues" evidence="5">
    <location>
        <begin position="1"/>
        <end position="11"/>
    </location>
</feature>
<dbReference type="SUPFAM" id="SSF50978">
    <property type="entry name" value="WD40 repeat-like"/>
    <property type="match status" value="1"/>
</dbReference>
<dbReference type="HOGENOM" id="CLU_611046_0_0_1"/>
<protein>
    <recommendedName>
        <fullName evidence="3">WD repeat-containing protein 91</fullName>
    </recommendedName>
</protein>
<evidence type="ECO:0000313" key="7">
    <source>
        <dbReference type="Proteomes" id="UP000007875"/>
    </source>
</evidence>
<evidence type="ECO:0000313" key="6">
    <source>
        <dbReference type="Ensembl" id="ENSCSAVP00000009936.1"/>
    </source>
</evidence>
<dbReference type="InterPro" id="IPR015943">
    <property type="entry name" value="WD40/YVTN_repeat-like_dom_sf"/>
</dbReference>
<dbReference type="GO" id="GO:0141039">
    <property type="term" value="F:phosphatidylinositol 3-kinase inhibitor activity"/>
    <property type="evidence" value="ECO:0007669"/>
    <property type="project" value="InterPro"/>
</dbReference>
<keyword evidence="4" id="KW-0853">WD repeat</keyword>
<dbReference type="AlphaFoldDB" id="H2YX75"/>
<keyword evidence="7" id="KW-1185">Reference proteome</keyword>
<proteinExistence type="predicted"/>
<dbReference type="FunCoup" id="H2YX75">
    <property type="interactions" value="20"/>
</dbReference>
<dbReference type="SMART" id="SM00320">
    <property type="entry name" value="WD40"/>
    <property type="match status" value="6"/>
</dbReference>
<dbReference type="GO" id="GO:0031901">
    <property type="term" value="C:early endosome membrane"/>
    <property type="evidence" value="ECO:0007669"/>
    <property type="project" value="UniProtKB-SubCell"/>
</dbReference>
<dbReference type="GO" id="GO:0031902">
    <property type="term" value="C:late endosome membrane"/>
    <property type="evidence" value="ECO:0007669"/>
    <property type="project" value="UniProtKB-SubCell"/>
</dbReference>
<dbReference type="GeneTree" id="ENSGT00390000001566"/>
<evidence type="ECO:0000256" key="4">
    <source>
        <dbReference type="PROSITE-ProRule" id="PRU00221"/>
    </source>
</evidence>
<reference evidence="6" key="3">
    <citation type="submission" date="2025-09" db="UniProtKB">
        <authorList>
            <consortium name="Ensembl"/>
        </authorList>
    </citation>
    <scope>IDENTIFICATION</scope>
</reference>
<feature type="repeat" description="WD" evidence="4">
    <location>
        <begin position="301"/>
        <end position="336"/>
    </location>
</feature>
<dbReference type="GO" id="GO:0045022">
    <property type="term" value="P:early endosome to late endosome transport"/>
    <property type="evidence" value="ECO:0007669"/>
    <property type="project" value="InterPro"/>
</dbReference>
<dbReference type="PROSITE" id="PS50082">
    <property type="entry name" value="WD_REPEATS_2"/>
    <property type="match status" value="2"/>
</dbReference>
<dbReference type="Ensembl" id="ENSCSAVT00000010056.1">
    <property type="protein sequence ID" value="ENSCSAVP00000009936.1"/>
    <property type="gene ID" value="ENSCSAVG00000005850.1"/>
</dbReference>
<dbReference type="Pfam" id="PF00400">
    <property type="entry name" value="WD40"/>
    <property type="match status" value="3"/>
</dbReference>
<dbReference type="PROSITE" id="PS50294">
    <property type="entry name" value="WD_REPEATS_REGION"/>
    <property type="match status" value="2"/>
</dbReference>
<dbReference type="InParanoid" id="H2YX75"/>
<feature type="repeat" description="WD" evidence="4">
    <location>
        <begin position="110"/>
        <end position="151"/>
    </location>
</feature>
<comment type="subcellular location">
    <subcellularLocation>
        <location evidence="1">Early endosome membrane</location>
        <topology evidence="1">Peripheral membrane protein</topology>
    </subcellularLocation>
    <subcellularLocation>
        <location evidence="2">Late endosome membrane</location>
    </subcellularLocation>
</comment>
<dbReference type="OMA" id="CKISEYS"/>
<dbReference type="PANTHER" id="PTHR13083:SF3">
    <property type="entry name" value="WD REPEAT-CONTAINING PROTEIN 91"/>
    <property type="match status" value="1"/>
</dbReference>
<dbReference type="InterPro" id="IPR039724">
    <property type="entry name" value="WDR91"/>
</dbReference>
<reference evidence="6" key="2">
    <citation type="submission" date="2025-08" db="UniProtKB">
        <authorList>
            <consortium name="Ensembl"/>
        </authorList>
    </citation>
    <scope>IDENTIFICATION</scope>
</reference>
<organism evidence="6 7">
    <name type="scientific">Ciona savignyi</name>
    <name type="common">Pacific transparent sea squirt</name>
    <dbReference type="NCBI Taxonomy" id="51511"/>
    <lineage>
        <taxon>Eukaryota</taxon>
        <taxon>Metazoa</taxon>
        <taxon>Chordata</taxon>
        <taxon>Tunicata</taxon>
        <taxon>Ascidiacea</taxon>
        <taxon>Phlebobranchia</taxon>
        <taxon>Cionidae</taxon>
        <taxon>Ciona</taxon>
    </lineage>
</organism>
<dbReference type="Proteomes" id="UP000007875">
    <property type="component" value="Unassembled WGS sequence"/>
</dbReference>
<dbReference type="PANTHER" id="PTHR13083">
    <property type="entry name" value="WD REPEAT-CONTAINING PROTEIN 91"/>
    <property type="match status" value="1"/>
</dbReference>
<dbReference type="InterPro" id="IPR001680">
    <property type="entry name" value="WD40_rpt"/>
</dbReference>
<reference evidence="7" key="1">
    <citation type="submission" date="2003-08" db="EMBL/GenBank/DDBJ databases">
        <authorList>
            <person name="Birren B."/>
            <person name="Nusbaum C."/>
            <person name="Abebe A."/>
            <person name="Abouelleil A."/>
            <person name="Adekoya E."/>
            <person name="Ait-zahra M."/>
            <person name="Allen N."/>
            <person name="Allen T."/>
            <person name="An P."/>
            <person name="Anderson M."/>
            <person name="Anderson S."/>
            <person name="Arachchi H."/>
            <person name="Armbruster J."/>
            <person name="Bachantsang P."/>
            <person name="Baldwin J."/>
            <person name="Barry A."/>
            <person name="Bayul T."/>
            <person name="Blitshsteyn B."/>
            <person name="Bloom T."/>
            <person name="Blye J."/>
            <person name="Boguslavskiy L."/>
            <person name="Borowsky M."/>
            <person name="Boukhgalter B."/>
            <person name="Brunache A."/>
            <person name="Butler J."/>
            <person name="Calixte N."/>
            <person name="Calvo S."/>
            <person name="Camarata J."/>
            <person name="Campo K."/>
            <person name="Chang J."/>
            <person name="Cheshatsang Y."/>
            <person name="Citroen M."/>
            <person name="Collymore A."/>
            <person name="Considine T."/>
            <person name="Cook A."/>
            <person name="Cooke P."/>
            <person name="Corum B."/>
            <person name="Cuomo C."/>
            <person name="David R."/>
            <person name="Dawoe T."/>
            <person name="Degray S."/>
            <person name="Dodge S."/>
            <person name="Dooley K."/>
            <person name="Dorje P."/>
            <person name="Dorjee K."/>
            <person name="Dorris L."/>
            <person name="Duffey N."/>
            <person name="Dupes A."/>
            <person name="Elkins T."/>
            <person name="Engels R."/>
            <person name="Erickson J."/>
            <person name="Farina A."/>
            <person name="Faro S."/>
            <person name="Ferreira P."/>
            <person name="Fischer H."/>
            <person name="Fitzgerald M."/>
            <person name="Foley K."/>
            <person name="Gage D."/>
            <person name="Galagan J."/>
            <person name="Gearin G."/>
            <person name="Gnerre S."/>
            <person name="Gnirke A."/>
            <person name="Goyette A."/>
            <person name="Graham J."/>
            <person name="Grandbois E."/>
            <person name="Gyaltsen K."/>
            <person name="Hafez N."/>
            <person name="Hagopian D."/>
            <person name="Hagos B."/>
            <person name="Hall J."/>
            <person name="Hatcher B."/>
            <person name="Heller A."/>
            <person name="Higgins H."/>
            <person name="Honan T."/>
            <person name="Horn A."/>
            <person name="Houde N."/>
            <person name="Hughes L."/>
            <person name="Hulme W."/>
            <person name="Husby E."/>
            <person name="Iliev I."/>
            <person name="Jaffe D."/>
            <person name="Jones C."/>
            <person name="Kamal M."/>
            <person name="Kamat A."/>
            <person name="Kamvysselis M."/>
            <person name="Karlsson E."/>
            <person name="Kells C."/>
            <person name="Kieu A."/>
            <person name="Kisner P."/>
            <person name="Kodira C."/>
            <person name="Kulbokas E."/>
            <person name="Labutti K."/>
            <person name="Lama D."/>
            <person name="Landers T."/>
            <person name="Leger J."/>
            <person name="Levine S."/>
            <person name="Lewis D."/>
            <person name="Lewis T."/>
            <person name="Lindblad-toh K."/>
            <person name="Liu X."/>
            <person name="Lokyitsang T."/>
            <person name="Lokyitsang Y."/>
            <person name="Lucien O."/>
            <person name="Lui A."/>
            <person name="Ma L.J."/>
            <person name="Mabbitt R."/>
            <person name="Macdonald J."/>
            <person name="Maclean C."/>
            <person name="Major J."/>
            <person name="Manning J."/>
            <person name="Marabella R."/>
            <person name="Maru K."/>
            <person name="Matthews C."/>
            <person name="Mauceli E."/>
            <person name="Mccarthy M."/>
            <person name="Mcdonough S."/>
            <person name="Mcghee T."/>
            <person name="Meldrim J."/>
            <person name="Meneus L."/>
            <person name="Mesirov J."/>
            <person name="Mihalev A."/>
            <person name="Mihova T."/>
            <person name="Mikkelsen T."/>
            <person name="Mlenga V."/>
            <person name="Moru K."/>
            <person name="Mozes J."/>
            <person name="Mulrain L."/>
            <person name="Munson G."/>
            <person name="Naylor J."/>
            <person name="Newes C."/>
            <person name="Nguyen C."/>
            <person name="Nguyen N."/>
            <person name="Nguyen T."/>
            <person name="Nicol R."/>
            <person name="Nielsen C."/>
            <person name="Nizzari M."/>
            <person name="Norbu C."/>
            <person name="Norbu N."/>
            <person name="O'donnell P."/>
            <person name="Okoawo O."/>
            <person name="O'leary S."/>
            <person name="Omotosho B."/>
            <person name="O'neill K."/>
            <person name="Osman S."/>
            <person name="Parker S."/>
            <person name="Perrin D."/>
            <person name="Phunkhang P."/>
            <person name="Piqani B."/>
            <person name="Purcell S."/>
            <person name="Rachupka T."/>
            <person name="Ramasamy U."/>
            <person name="Rameau R."/>
            <person name="Ray V."/>
            <person name="Raymond C."/>
            <person name="Retta R."/>
            <person name="Richardson S."/>
            <person name="Rise C."/>
            <person name="Rodriguez J."/>
            <person name="Rogers J."/>
            <person name="Rogov P."/>
            <person name="Rutman M."/>
            <person name="Schupbach R."/>
            <person name="Seaman C."/>
            <person name="Settipalli S."/>
            <person name="Sharpe T."/>
            <person name="Sheridan J."/>
            <person name="Sherpa N."/>
            <person name="Shi J."/>
            <person name="Smirnov S."/>
            <person name="Smith C."/>
            <person name="Sougnez C."/>
            <person name="Spencer B."/>
            <person name="Stalker J."/>
            <person name="Stange-thomann N."/>
            <person name="Stavropoulos S."/>
            <person name="Stetson K."/>
            <person name="Stone C."/>
            <person name="Stone S."/>
            <person name="Stubbs M."/>
            <person name="Talamas J."/>
            <person name="Tchuinga P."/>
            <person name="Tenzing P."/>
            <person name="Tesfaye S."/>
            <person name="Theodore J."/>
            <person name="Thoulutsang Y."/>
            <person name="Topham K."/>
            <person name="Towey S."/>
            <person name="Tsamla T."/>
            <person name="Tsomo N."/>
            <person name="Vallee D."/>
            <person name="Vassiliev H."/>
            <person name="Venkataraman V."/>
            <person name="Vinson J."/>
            <person name="Vo A."/>
            <person name="Wade C."/>
            <person name="Wang S."/>
            <person name="Wangchuk T."/>
            <person name="Wangdi T."/>
            <person name="Whittaker C."/>
            <person name="Wilkinson J."/>
            <person name="Wu Y."/>
            <person name="Wyman D."/>
            <person name="Yadav S."/>
            <person name="Yang S."/>
            <person name="Yang X."/>
            <person name="Yeager S."/>
            <person name="Yee E."/>
            <person name="Young G."/>
            <person name="Zainoun J."/>
            <person name="Zembeck L."/>
            <person name="Zimmer A."/>
            <person name="Zody M."/>
            <person name="Lander E."/>
        </authorList>
    </citation>
    <scope>NUCLEOTIDE SEQUENCE [LARGE SCALE GENOMIC DNA]</scope>
</reference>
<name>H2YX75_CIOSA</name>
<evidence type="ECO:0000256" key="3">
    <source>
        <dbReference type="ARBA" id="ARBA00021116"/>
    </source>
</evidence>
<accession>H2YX75</accession>
<evidence type="ECO:0000256" key="1">
    <source>
        <dbReference type="ARBA" id="ARBA00004220"/>
    </source>
</evidence>
<dbReference type="eggNOG" id="KOG1333">
    <property type="taxonomic scope" value="Eukaryota"/>
</dbReference>
<dbReference type="GO" id="GO:0051898">
    <property type="term" value="P:negative regulation of phosphatidylinositol 3-kinase/protein kinase B signal transduction"/>
    <property type="evidence" value="ECO:0007669"/>
    <property type="project" value="InterPro"/>
</dbReference>
<dbReference type="InterPro" id="IPR036322">
    <property type="entry name" value="WD40_repeat_dom_sf"/>
</dbReference>
<sequence length="448" mass="48942">MVHTPVEPPPSDNNVMQRSKKSGYHNQKRELLRISRSIETDHLSKPNLKSDIQPSNVSVIPSLPKDIKESKSIPLLGKPELNSTPISSSKQWLPNENAEDPFLILSKDEYHEHHSSIMQCRFNSQGTSIASCDKDGTVKVWKFEPSPVTIATVISRSPFLSVDWHKTASDLLILGTSQGVIKLFDTSSKLDQFDTIIPGNCPRITQLACHPNGATFATSCVSNLGYEGLRLNNSSPSNPGRVQIWNINESQITLESSILECNDRHIECLAYSENGICLATGDTNGLLTVLDTRTYKVILSREAHKGPIYTVQFSKDEKFVLTLGADGKFCAWNLASPIEPINLPIHALAGGPFEVTGFGGYKQVQQPGGGKLFTFEPNGSHVLTCDGTSAVIYDVNLSNASMSKVLTLVGHRSPVLSLEWTSSSKCGYCLTGSMDGRLLVTTLLNKLS</sequence>
<feature type="region of interest" description="Disordered" evidence="5">
    <location>
        <begin position="1"/>
        <end position="31"/>
    </location>
</feature>
<dbReference type="Gene3D" id="2.130.10.10">
    <property type="entry name" value="YVTN repeat-like/Quinoprotein amine dehydrogenase"/>
    <property type="match status" value="3"/>
</dbReference>
<evidence type="ECO:0000256" key="5">
    <source>
        <dbReference type="SAM" id="MobiDB-lite"/>
    </source>
</evidence>
<evidence type="ECO:0000256" key="2">
    <source>
        <dbReference type="ARBA" id="ARBA00004414"/>
    </source>
</evidence>